<dbReference type="Pfam" id="PF19086">
    <property type="entry name" value="Terpene_syn_C_2"/>
    <property type="match status" value="1"/>
</dbReference>
<proteinExistence type="predicted"/>
<name>A0A8H5ZHW5_COCSA</name>
<sequence>MYPFCKDPRRLELINVLMIMLWVFDDLTRADECEKKTGEEIANVLYEWRVRLGSADRECIESSPLQAYLDKTIAAIYEYDRVTGNTAGKEMHHATLNTEYWLKPPKECGNLGEYLAYRHRNVGALFVWSCVKFSLDLKVDISDPRIAEWLEWASMHLGMTNDLYSWAKEAKDQSEEQGPANAIFHLKQLLSLDERQAVEMLYCMILQKEALMYEQLLSWENECSFDDDMCAFLRGVWGALAGHVLYSATCARYAGEQGKVVPE</sequence>
<dbReference type="Gene3D" id="1.10.600.10">
    <property type="entry name" value="Farnesyl Diphosphate Synthase"/>
    <property type="match status" value="1"/>
</dbReference>
<dbReference type="SUPFAM" id="SSF48576">
    <property type="entry name" value="Terpenoid synthases"/>
    <property type="match status" value="1"/>
</dbReference>
<evidence type="ECO:0000313" key="2">
    <source>
        <dbReference type="EMBL" id="KAF5850541.1"/>
    </source>
</evidence>
<feature type="chain" id="PRO_5034971216" description="Terpene synthase" evidence="1">
    <location>
        <begin position="31"/>
        <end position="263"/>
    </location>
</feature>
<evidence type="ECO:0008006" key="4">
    <source>
        <dbReference type="Google" id="ProtNLM"/>
    </source>
</evidence>
<feature type="signal peptide" evidence="1">
    <location>
        <begin position="1"/>
        <end position="30"/>
    </location>
</feature>
<reference evidence="2" key="1">
    <citation type="submission" date="2019-11" db="EMBL/GenBank/DDBJ databases">
        <title>Bipolaris sorokiniana Genome sequencing.</title>
        <authorList>
            <person name="Wang H."/>
        </authorList>
    </citation>
    <scope>NUCLEOTIDE SEQUENCE</scope>
</reference>
<accession>A0A8H5ZHW5</accession>
<dbReference type="Proteomes" id="UP000624244">
    <property type="component" value="Unassembled WGS sequence"/>
</dbReference>
<dbReference type="EMBL" id="WNKQ01000006">
    <property type="protein sequence ID" value="KAF5850541.1"/>
    <property type="molecule type" value="Genomic_DNA"/>
</dbReference>
<organism evidence="2 3">
    <name type="scientific">Cochliobolus sativus</name>
    <name type="common">Common root rot and spot blotch fungus</name>
    <name type="synonym">Bipolaris sorokiniana</name>
    <dbReference type="NCBI Taxonomy" id="45130"/>
    <lineage>
        <taxon>Eukaryota</taxon>
        <taxon>Fungi</taxon>
        <taxon>Dikarya</taxon>
        <taxon>Ascomycota</taxon>
        <taxon>Pezizomycotina</taxon>
        <taxon>Dothideomycetes</taxon>
        <taxon>Pleosporomycetidae</taxon>
        <taxon>Pleosporales</taxon>
        <taxon>Pleosporineae</taxon>
        <taxon>Pleosporaceae</taxon>
        <taxon>Bipolaris</taxon>
    </lineage>
</organism>
<keyword evidence="1" id="KW-0732">Signal</keyword>
<dbReference type="InterPro" id="IPR008949">
    <property type="entry name" value="Isoprenoid_synthase_dom_sf"/>
</dbReference>
<gene>
    <name evidence="2" type="ORF">GGP41_010226</name>
</gene>
<evidence type="ECO:0000313" key="3">
    <source>
        <dbReference type="Proteomes" id="UP000624244"/>
    </source>
</evidence>
<protein>
    <recommendedName>
        <fullName evidence="4">Terpene synthase</fullName>
    </recommendedName>
</protein>
<evidence type="ECO:0000256" key="1">
    <source>
        <dbReference type="SAM" id="SignalP"/>
    </source>
</evidence>
<dbReference type="AlphaFoldDB" id="A0A8H5ZHW5"/>
<comment type="caution">
    <text evidence="2">The sequence shown here is derived from an EMBL/GenBank/DDBJ whole genome shotgun (WGS) entry which is preliminary data.</text>
</comment>